<keyword evidence="2" id="KW-1185">Reference proteome</keyword>
<accession>A0ABY7U249</accession>
<evidence type="ECO:0000313" key="2">
    <source>
        <dbReference type="Proteomes" id="UP001218231"/>
    </source>
</evidence>
<name>A0ABY7U249_9SPHN</name>
<dbReference type="EMBL" id="CP117417">
    <property type="protein sequence ID" value="WCT78670.1"/>
    <property type="molecule type" value="Genomic_DNA"/>
</dbReference>
<dbReference type="Pfam" id="PF10618">
    <property type="entry name" value="Tail_tube"/>
    <property type="match status" value="1"/>
</dbReference>
<dbReference type="InterPro" id="IPR019596">
    <property type="entry name" value="Phage_Mu_GpM_tail_tub"/>
</dbReference>
<reference evidence="1 2" key="1">
    <citation type="submission" date="2023-02" db="EMBL/GenBank/DDBJ databases">
        <title>Genome sequence of Novosphingobium humi KACC 19094.</title>
        <authorList>
            <person name="Kim S."/>
            <person name="Heo J."/>
            <person name="Kwon S.-W."/>
        </authorList>
    </citation>
    <scope>NUCLEOTIDE SEQUENCE [LARGE SCALE GENOMIC DNA]</scope>
    <source>
        <strain evidence="1 2">KACC 19094</strain>
    </source>
</reference>
<protein>
    <submittedName>
        <fullName evidence="1">Phage tail tube protein</fullName>
    </submittedName>
</protein>
<dbReference type="Proteomes" id="UP001218231">
    <property type="component" value="Chromosome"/>
</dbReference>
<dbReference type="RefSeq" id="WP_273618980.1">
    <property type="nucleotide sequence ID" value="NZ_CP117417.1"/>
</dbReference>
<evidence type="ECO:0000313" key="1">
    <source>
        <dbReference type="EMBL" id="WCT78670.1"/>
    </source>
</evidence>
<organism evidence="1 2">
    <name type="scientific">Novosphingobium humi</name>
    <dbReference type="NCBI Taxonomy" id="2282397"/>
    <lineage>
        <taxon>Bacteria</taxon>
        <taxon>Pseudomonadati</taxon>
        <taxon>Pseudomonadota</taxon>
        <taxon>Alphaproteobacteria</taxon>
        <taxon>Sphingomonadales</taxon>
        <taxon>Sphingomonadaceae</taxon>
        <taxon>Novosphingobium</taxon>
    </lineage>
</organism>
<gene>
    <name evidence="1" type="ORF">PQ457_06820</name>
</gene>
<sequence>MSAIAGTLSITIDGTNYAVSGSGTYLVSSSNRETLTGQDGVHGYKEMPQAGHIAWTGRDSNAFKIADLNAADGVTVVAVLANGKVIIAKNAWRDGEPAEVNTEDGTFSIRFASASVKEQ</sequence>
<proteinExistence type="predicted"/>